<dbReference type="InParanoid" id="G8YKG2"/>
<reference evidence="3" key="2">
    <citation type="journal article" date="2012" name="G3 (Bethesda)">
        <title>Pichia sorbitophila, an interspecies yeast hybrid reveals early steps of genome resolution following polyploidization.</title>
        <authorList>
            <person name="Leh Louis V."/>
            <person name="Despons L."/>
            <person name="Friedrich A."/>
            <person name="Martin T."/>
            <person name="Durrens P."/>
            <person name="Casaregola S."/>
            <person name="Neuveglise C."/>
            <person name="Fairhead C."/>
            <person name="Marck C."/>
            <person name="Cruz J.A."/>
            <person name="Straub M.L."/>
            <person name="Kugler V."/>
            <person name="Sacerdot C."/>
            <person name="Uzunov Z."/>
            <person name="Thierry A."/>
            <person name="Weiss S."/>
            <person name="Bleykasten C."/>
            <person name="De Montigny J."/>
            <person name="Jacques N."/>
            <person name="Jung P."/>
            <person name="Lemaire M."/>
            <person name="Mallet S."/>
            <person name="Morel G."/>
            <person name="Richard G.F."/>
            <person name="Sarkar A."/>
            <person name="Savel G."/>
            <person name="Schacherer J."/>
            <person name="Seret M.L."/>
            <person name="Talla E."/>
            <person name="Samson G."/>
            <person name="Jubin C."/>
            <person name="Poulain J."/>
            <person name="Vacherie B."/>
            <person name="Barbe V."/>
            <person name="Pelletier E."/>
            <person name="Sherman D.J."/>
            <person name="Westhof E."/>
            <person name="Weissenbach J."/>
            <person name="Baret P.V."/>
            <person name="Wincker P."/>
            <person name="Gaillardin C."/>
            <person name="Dujon B."/>
            <person name="Souciet J.L."/>
        </authorList>
    </citation>
    <scope>NUCLEOTIDE SEQUENCE [LARGE SCALE GENOMIC DNA]</scope>
    <source>
        <strain evidence="3">ATCC MYA-4447 / BCRC 22081 / CBS 7064 / NBRC 10061 / NRRL Y-12695</strain>
    </source>
</reference>
<dbReference type="Proteomes" id="UP000005222">
    <property type="component" value="Chromosome G"/>
</dbReference>
<dbReference type="EMBL" id="FO082053">
    <property type="protein sequence ID" value="CCE80042.1"/>
    <property type="molecule type" value="Genomic_DNA"/>
</dbReference>
<dbReference type="EMBL" id="FO082052">
    <property type="protein sequence ID" value="CCE80807.1"/>
    <property type="molecule type" value="Genomic_DNA"/>
</dbReference>
<gene>
    <name evidence="1" type="primary">Piso0_003139</name>
    <name evidence="1" type="ORF">GNLVRS01_PISO0G05748g</name>
    <name evidence="2" type="ORF">GNLVRS01_PISO0H05749g</name>
</gene>
<name>G8YKG2_PICSO</name>
<reference evidence="1" key="1">
    <citation type="submission" date="2011-10" db="EMBL/GenBank/DDBJ databases">
        <authorList>
            <person name="Genoscope - CEA"/>
        </authorList>
    </citation>
    <scope>NUCLEOTIDE SEQUENCE</scope>
</reference>
<proteinExistence type="predicted"/>
<dbReference type="HOGENOM" id="CLU_842283_0_0_1"/>
<keyword evidence="3" id="KW-1185">Reference proteome</keyword>
<evidence type="ECO:0000313" key="2">
    <source>
        <dbReference type="EMBL" id="CCE80807.1"/>
    </source>
</evidence>
<dbReference type="AlphaFoldDB" id="G8YKG2"/>
<evidence type="ECO:0000313" key="3">
    <source>
        <dbReference type="Proteomes" id="UP000005222"/>
    </source>
</evidence>
<evidence type="ECO:0000313" key="1">
    <source>
        <dbReference type="EMBL" id="CCE80042.1"/>
    </source>
</evidence>
<accession>G8YKG2</accession>
<protein>
    <submittedName>
        <fullName evidence="1">Piso0_003139 protein</fullName>
    </submittedName>
</protein>
<sequence>MNNGNKKKFRVLDFNECKQNRDDAIDPFERHEAKRKANIQRMRCERRLVVEHMDRGEHKVIPPGSQKKRCVLTDKTNTVQSKTDIGGTNDKKRGSIKLGDLRKVISSQMGGIQNYSKNGTPLFNEKSNSELVQLKENEHGSGRGKLTLSNLPQLVKSTKFKSQEDNSRPDLEAGLPNFDYDSFLYLNLKSLFALQNADVLRKFMSFSKINKKSTFQAPKSIDLLSLKNSKAVGNSRKDHSDRDRGELSLSKRHKGFTVDNGCTYLVKEVKQVGVHLIAVKLMNPETNLQHTALFYRNKASSVFPGAHISLHEQNKISTHISGKRSPIYYQ</sequence>
<organism evidence="1 3">
    <name type="scientific">Pichia sorbitophila (strain ATCC MYA-4447 / BCRC 22081 / CBS 7064 / NBRC 10061 / NRRL Y-12695)</name>
    <name type="common">Hybrid yeast</name>
    <dbReference type="NCBI Taxonomy" id="559304"/>
    <lineage>
        <taxon>Eukaryota</taxon>
        <taxon>Fungi</taxon>
        <taxon>Dikarya</taxon>
        <taxon>Ascomycota</taxon>
        <taxon>Saccharomycotina</taxon>
        <taxon>Pichiomycetes</taxon>
        <taxon>Debaryomycetaceae</taxon>
        <taxon>Millerozyma</taxon>
    </lineage>
</organism>
<dbReference type="Proteomes" id="UP000005222">
    <property type="component" value="Chromosome H"/>
</dbReference>